<comment type="caution">
    <text evidence="1">The sequence shown here is derived from an EMBL/GenBank/DDBJ whole genome shotgun (WGS) entry which is preliminary data.</text>
</comment>
<reference evidence="2" key="1">
    <citation type="journal article" date="2019" name="Int. J. Syst. Evol. Microbiol.">
        <title>The Global Catalogue of Microorganisms (GCM) 10K type strain sequencing project: providing services to taxonomists for standard genome sequencing and annotation.</title>
        <authorList>
            <consortium name="The Broad Institute Genomics Platform"/>
            <consortium name="The Broad Institute Genome Sequencing Center for Infectious Disease"/>
            <person name="Wu L."/>
            <person name="Ma J."/>
        </authorList>
    </citation>
    <scope>NUCLEOTIDE SEQUENCE [LARGE SCALE GENOMIC DNA]</scope>
    <source>
        <strain evidence="2">JCM 9687</strain>
    </source>
</reference>
<evidence type="ECO:0000313" key="2">
    <source>
        <dbReference type="Proteomes" id="UP001500483"/>
    </source>
</evidence>
<organism evidence="1 2">
    <name type="scientific">Saccharopolyspora gregorii</name>
    <dbReference type="NCBI Taxonomy" id="33914"/>
    <lineage>
        <taxon>Bacteria</taxon>
        <taxon>Bacillati</taxon>
        <taxon>Actinomycetota</taxon>
        <taxon>Actinomycetes</taxon>
        <taxon>Pseudonocardiales</taxon>
        <taxon>Pseudonocardiaceae</taxon>
        <taxon>Saccharopolyspora</taxon>
    </lineage>
</organism>
<name>A0ABP6RME1_9PSEU</name>
<dbReference type="Proteomes" id="UP001500483">
    <property type="component" value="Unassembled WGS sequence"/>
</dbReference>
<evidence type="ECO:0000313" key="1">
    <source>
        <dbReference type="EMBL" id="GAA3353460.1"/>
    </source>
</evidence>
<protein>
    <submittedName>
        <fullName evidence="1">Uncharacterized protein</fullName>
    </submittedName>
</protein>
<accession>A0ABP6RME1</accession>
<gene>
    <name evidence="1" type="ORF">GCM10020366_06850</name>
</gene>
<proteinExistence type="predicted"/>
<sequence>MPAALLHALEVVGGHPGQLGELLAAQAAGAAPPEAAHAHVLRRGALPLFPQGGAQAVEICHGTEYARPR</sequence>
<dbReference type="EMBL" id="BAAAYK010000016">
    <property type="protein sequence ID" value="GAA3353460.1"/>
    <property type="molecule type" value="Genomic_DNA"/>
</dbReference>
<keyword evidence="2" id="KW-1185">Reference proteome</keyword>